<accession>A0A7U7IDS4</accession>
<protein>
    <submittedName>
        <fullName evidence="1">Uncharacterized protein</fullName>
    </submittedName>
</protein>
<dbReference type="KEGG" id="sauq:SAI4T8_1000310"/>
<dbReference type="KEGG" id="saux:SAI6T6_1000310"/>
<dbReference type="KEGG" id="saut:SAI1T1_2000310"/>
<dbReference type="KEGG" id="sauw:SAI5S5_1000310"/>
<evidence type="ECO:0000313" key="2">
    <source>
        <dbReference type="Proteomes" id="UP000032744"/>
    </source>
</evidence>
<gene>
    <name evidence="1" type="ORF">SAI7S6_1000310</name>
</gene>
<organism evidence="1 2">
    <name type="scientific">Staphylococcus aureus subsp. aureus ST228</name>
    <dbReference type="NCBI Taxonomy" id="1074919"/>
    <lineage>
        <taxon>Bacteria</taxon>
        <taxon>Bacillati</taxon>
        <taxon>Bacillota</taxon>
        <taxon>Bacilli</taxon>
        <taxon>Bacillales</taxon>
        <taxon>Staphylococcaceae</taxon>
        <taxon>Staphylococcus</taxon>
    </lineage>
</organism>
<dbReference type="AlphaFoldDB" id="A0A7U7IDS4"/>
<dbReference type="Proteomes" id="UP000032744">
    <property type="component" value="Chromosome"/>
</dbReference>
<reference evidence="1 2" key="1">
    <citation type="journal article" date="2012" name="PLoS ONE">
        <title>Short term evolution of a highly transmissible methicillin-resistant Staphylococcus aureus clone (ST228) in a tertiary care hospital.</title>
        <authorList>
            <person name="Vogel V."/>
            <person name="Falquet L."/>
            <person name="Calderon-Copete S.P."/>
            <person name="Basset P."/>
            <person name="Blanc D.S."/>
        </authorList>
    </citation>
    <scope>NUCLEOTIDE SEQUENCE [LARGE SCALE GENOMIC DNA]</scope>
    <source>
        <strain evidence="2">ST228/18412</strain>
    </source>
</reference>
<evidence type="ECO:0000313" key="1">
    <source>
        <dbReference type="EMBL" id="CCJ21797.1"/>
    </source>
</evidence>
<sequence>MDKSQLKALYLTVIDRIDIRKDENHKKQFFVTLKLNNEIIKQLFNNNNLDEVLLSTSSLFLPQTLYFQI</sequence>
<proteinExistence type="predicted"/>
<name>A0A7U7IDS4_STAAU</name>
<dbReference type="KEGG" id="sauk:SAI3T3_1000310"/>
<dbReference type="KEGG" id="sauj:SAI2T2_1000310"/>
<dbReference type="EMBL" id="HE579071">
    <property type="protein sequence ID" value="CCJ21797.1"/>
    <property type="molecule type" value="Genomic_DNA"/>
</dbReference>
<dbReference type="KEGG" id="sauv:SAI7S6_1000310"/>
<dbReference type="KEGG" id="sauy:SAI8T7_1000310"/>